<reference evidence="8 9" key="1">
    <citation type="submission" date="2018-05" db="EMBL/GenBank/DDBJ databases">
        <title>Genome sequencing and assembly of the regulated plant pathogen Lachnellula willkommii and related sister species for the development of diagnostic species identification markers.</title>
        <authorList>
            <person name="Giroux E."/>
            <person name="Bilodeau G."/>
        </authorList>
    </citation>
    <scope>NUCLEOTIDE SEQUENCE [LARGE SCALE GENOMIC DNA]</scope>
    <source>
        <strain evidence="8 9">CBS 268.59</strain>
    </source>
</reference>
<evidence type="ECO:0000256" key="5">
    <source>
        <dbReference type="SAM" id="MobiDB-lite"/>
    </source>
</evidence>
<dbReference type="GO" id="GO:0005886">
    <property type="term" value="C:plasma membrane"/>
    <property type="evidence" value="ECO:0007669"/>
    <property type="project" value="TreeGrafter"/>
</dbReference>
<dbReference type="InterPro" id="IPR011701">
    <property type="entry name" value="MFS"/>
</dbReference>
<keyword evidence="2 6" id="KW-0812">Transmembrane</keyword>
<evidence type="ECO:0000259" key="7">
    <source>
        <dbReference type="PROSITE" id="PS50850"/>
    </source>
</evidence>
<dbReference type="PANTHER" id="PTHR23502">
    <property type="entry name" value="MAJOR FACILITATOR SUPERFAMILY"/>
    <property type="match status" value="1"/>
</dbReference>
<keyword evidence="9" id="KW-1185">Reference proteome</keyword>
<keyword evidence="3 6" id="KW-1133">Transmembrane helix</keyword>
<evidence type="ECO:0000313" key="8">
    <source>
        <dbReference type="EMBL" id="TVY81430.1"/>
    </source>
</evidence>
<evidence type="ECO:0000256" key="6">
    <source>
        <dbReference type="SAM" id="Phobius"/>
    </source>
</evidence>
<feature type="compositionally biased region" description="Polar residues" evidence="5">
    <location>
        <begin position="537"/>
        <end position="547"/>
    </location>
</feature>
<evidence type="ECO:0000313" key="9">
    <source>
        <dbReference type="Proteomes" id="UP000469558"/>
    </source>
</evidence>
<sequence>MAKGVPAAPMRPEIPYSRLILSWTSLTDEVINHNYPGAGTSEDPYRVEWLENDPRNPLSLPFGRKWLITFIMAFATLAITFSSSGFSGANPQIMHDFDVSEEVAVVGVSLFVLAFAIGPAIWGPLSELCGRQIIFVITYVGVTLFSGVAIASKNITSVLVLRFFSGAFGASALTNAAGVIADMFTARERGLASVVFISAPFIGPTLGPIAGSFLGAAQGWKWLEGLITILTGISLILGVLLVPETYAPFLLQKRAAKLSKLHGAVYKSKLEIENGHKTTTQIFNTAMIRPWILLFREPIVLLLSLYMAIIYGTMYLEFAAFPIVFGEVRGWSQGVTGLSFIGVMIGQLLGMVYAVLDNGRYTKIVDRSPGKRAPAEARLGPSMVGAFALPIGLFWFAWTNYPNIHWIVSIIGTIPFGFSHVVVFLSVANYLIDSYTVYAASVLAANATIRALFGAAFPLFTTPMYHNLGIHWASSIPAFMAVLCMPFPFLFWKYGPRIRAACKYSADATRILEEMIAKSTKPAEEVQKEEPAIVNDNKGSFASSLQEPAQKEGNGDGVDLESGSSP</sequence>
<dbReference type="SUPFAM" id="SSF103473">
    <property type="entry name" value="MFS general substrate transporter"/>
    <property type="match status" value="1"/>
</dbReference>
<dbReference type="FunFam" id="1.20.1250.20:FF:000011">
    <property type="entry name" value="MFS multidrug transporter, putative"/>
    <property type="match status" value="1"/>
</dbReference>
<proteinExistence type="predicted"/>
<evidence type="ECO:0000256" key="2">
    <source>
        <dbReference type="ARBA" id="ARBA00022692"/>
    </source>
</evidence>
<dbReference type="CDD" id="cd17323">
    <property type="entry name" value="MFS_Tpo1_MDR_like"/>
    <property type="match status" value="1"/>
</dbReference>
<feature type="transmembrane region" description="Helical" evidence="6">
    <location>
        <begin position="337"/>
        <end position="356"/>
    </location>
</feature>
<feature type="domain" description="Major facilitator superfamily (MFS) profile" evidence="7">
    <location>
        <begin position="68"/>
        <end position="499"/>
    </location>
</feature>
<dbReference type="Gene3D" id="1.20.1250.20">
    <property type="entry name" value="MFS general substrate transporter like domains"/>
    <property type="match status" value="1"/>
</dbReference>
<dbReference type="EMBL" id="QGMK01000481">
    <property type="protein sequence ID" value="TVY81430.1"/>
    <property type="molecule type" value="Genomic_DNA"/>
</dbReference>
<feature type="transmembrane region" description="Helical" evidence="6">
    <location>
        <begin position="299"/>
        <end position="325"/>
    </location>
</feature>
<organism evidence="8 9">
    <name type="scientific">Lachnellula suecica</name>
    <dbReference type="NCBI Taxonomy" id="602035"/>
    <lineage>
        <taxon>Eukaryota</taxon>
        <taxon>Fungi</taxon>
        <taxon>Dikarya</taxon>
        <taxon>Ascomycota</taxon>
        <taxon>Pezizomycotina</taxon>
        <taxon>Leotiomycetes</taxon>
        <taxon>Helotiales</taxon>
        <taxon>Lachnaceae</taxon>
        <taxon>Lachnellula</taxon>
    </lineage>
</organism>
<keyword evidence="4 6" id="KW-0472">Membrane</keyword>
<accession>A0A8T9CC62</accession>
<dbReference type="GO" id="GO:0022857">
    <property type="term" value="F:transmembrane transporter activity"/>
    <property type="evidence" value="ECO:0007669"/>
    <property type="project" value="InterPro"/>
</dbReference>
<feature type="transmembrane region" description="Helical" evidence="6">
    <location>
        <begin position="133"/>
        <end position="151"/>
    </location>
</feature>
<evidence type="ECO:0000256" key="4">
    <source>
        <dbReference type="ARBA" id="ARBA00023136"/>
    </source>
</evidence>
<feature type="transmembrane region" description="Helical" evidence="6">
    <location>
        <begin position="66"/>
        <end position="83"/>
    </location>
</feature>
<dbReference type="Pfam" id="PF07690">
    <property type="entry name" value="MFS_1"/>
    <property type="match status" value="1"/>
</dbReference>
<feature type="transmembrane region" description="Helical" evidence="6">
    <location>
        <begin position="191"/>
        <end position="214"/>
    </location>
</feature>
<comment type="subcellular location">
    <subcellularLocation>
        <location evidence="1">Membrane</location>
        <topology evidence="1">Multi-pass membrane protein</topology>
    </subcellularLocation>
</comment>
<dbReference type="InterPro" id="IPR020846">
    <property type="entry name" value="MFS_dom"/>
</dbReference>
<dbReference type="AlphaFoldDB" id="A0A8T9CC62"/>
<name>A0A8T9CC62_9HELO</name>
<feature type="transmembrane region" description="Helical" evidence="6">
    <location>
        <begin position="163"/>
        <end position="184"/>
    </location>
</feature>
<evidence type="ECO:0000256" key="3">
    <source>
        <dbReference type="ARBA" id="ARBA00022989"/>
    </source>
</evidence>
<feature type="transmembrane region" description="Helical" evidence="6">
    <location>
        <begin position="377"/>
        <end position="398"/>
    </location>
</feature>
<comment type="caution">
    <text evidence="8">The sequence shown here is derived from an EMBL/GenBank/DDBJ whole genome shotgun (WGS) entry which is preliminary data.</text>
</comment>
<evidence type="ECO:0000256" key="1">
    <source>
        <dbReference type="ARBA" id="ARBA00004141"/>
    </source>
</evidence>
<feature type="transmembrane region" description="Helical" evidence="6">
    <location>
        <begin position="226"/>
        <end position="251"/>
    </location>
</feature>
<protein>
    <submittedName>
        <fullName evidence="8">Efflux pump FUBT</fullName>
    </submittedName>
</protein>
<feature type="region of interest" description="Disordered" evidence="5">
    <location>
        <begin position="520"/>
        <end position="566"/>
    </location>
</feature>
<feature type="transmembrane region" description="Helical" evidence="6">
    <location>
        <begin position="404"/>
        <end position="425"/>
    </location>
</feature>
<dbReference type="PROSITE" id="PS50850">
    <property type="entry name" value="MFS"/>
    <property type="match status" value="1"/>
</dbReference>
<dbReference type="InterPro" id="IPR036259">
    <property type="entry name" value="MFS_trans_sf"/>
</dbReference>
<feature type="compositionally biased region" description="Basic and acidic residues" evidence="5">
    <location>
        <begin position="520"/>
        <end position="531"/>
    </location>
</feature>
<dbReference type="OrthoDB" id="446368at2759"/>
<gene>
    <name evidence="8" type="primary">FUBT_0</name>
    <name evidence="8" type="ORF">LSUE1_G005005</name>
</gene>
<dbReference type="PANTHER" id="PTHR23502:SF158">
    <property type="entry name" value="MULTIDRUG TRANSPORTER, PUTATIVE (AFU_ORTHOLOGUE AFUA_3G01890)-RELATED"/>
    <property type="match status" value="1"/>
</dbReference>
<feature type="transmembrane region" description="Helical" evidence="6">
    <location>
        <begin position="472"/>
        <end position="492"/>
    </location>
</feature>
<feature type="transmembrane region" description="Helical" evidence="6">
    <location>
        <begin position="103"/>
        <end position="121"/>
    </location>
</feature>
<feature type="transmembrane region" description="Helical" evidence="6">
    <location>
        <begin position="437"/>
        <end position="460"/>
    </location>
</feature>
<dbReference type="Proteomes" id="UP000469558">
    <property type="component" value="Unassembled WGS sequence"/>
</dbReference>